<accession>A0A9E2SBY8</accession>
<proteinExistence type="predicted"/>
<keyword evidence="3" id="KW-1185">Reference proteome</keyword>
<sequence length="196" mass="21091">MQSNSNEPRRDFIKKSLTGAIAMSAGLTTAGTMLQSFAGKDEDHSPAATNSPVTAKDFRAGVMPRAQLSMQASKLAVDKATQKDAKEFAGWELMEAIAVINVLKDLGTPEAALSKEGQDFLTKLKGLSGNEFDKTYMQAELSNHEFLRDLAKTYLNGSNGNSSGSDIETIHLANLALFAFTEHVGLSKRIYGDLTA</sequence>
<reference evidence="2" key="1">
    <citation type="submission" date="2021-06" db="EMBL/GenBank/DDBJ databases">
        <authorList>
            <person name="Huq M.A."/>
        </authorList>
    </citation>
    <scope>NUCLEOTIDE SEQUENCE</scope>
    <source>
        <strain evidence="2">MAH-26</strain>
    </source>
</reference>
<evidence type="ECO:0000313" key="2">
    <source>
        <dbReference type="EMBL" id="MBV4358689.1"/>
    </source>
</evidence>
<dbReference type="InterPro" id="IPR025419">
    <property type="entry name" value="DUF4142"/>
</dbReference>
<dbReference type="Pfam" id="PF13628">
    <property type="entry name" value="DUF4142"/>
    <property type="match status" value="1"/>
</dbReference>
<dbReference type="AlphaFoldDB" id="A0A9E2SBY8"/>
<evidence type="ECO:0000259" key="1">
    <source>
        <dbReference type="Pfam" id="PF13628"/>
    </source>
</evidence>
<dbReference type="EMBL" id="JAHSPG010000013">
    <property type="protein sequence ID" value="MBV4358689.1"/>
    <property type="molecule type" value="Genomic_DNA"/>
</dbReference>
<dbReference type="Proteomes" id="UP000812270">
    <property type="component" value="Unassembled WGS sequence"/>
</dbReference>
<protein>
    <submittedName>
        <fullName evidence="2">DUF4142 domain-containing protein</fullName>
    </submittedName>
</protein>
<gene>
    <name evidence="2" type="ORF">KTO63_16110</name>
</gene>
<comment type="caution">
    <text evidence="2">The sequence shown here is derived from an EMBL/GenBank/DDBJ whole genome shotgun (WGS) entry which is preliminary data.</text>
</comment>
<name>A0A9E2SBY8_9BACT</name>
<dbReference type="RefSeq" id="WP_217792412.1">
    <property type="nucleotide sequence ID" value="NZ_JAHSPG010000013.1"/>
</dbReference>
<dbReference type="InterPro" id="IPR006311">
    <property type="entry name" value="TAT_signal"/>
</dbReference>
<organism evidence="2 3">
    <name type="scientific">Pinibacter aurantiacus</name>
    <dbReference type="NCBI Taxonomy" id="2851599"/>
    <lineage>
        <taxon>Bacteria</taxon>
        <taxon>Pseudomonadati</taxon>
        <taxon>Bacteroidota</taxon>
        <taxon>Chitinophagia</taxon>
        <taxon>Chitinophagales</taxon>
        <taxon>Chitinophagaceae</taxon>
        <taxon>Pinibacter</taxon>
    </lineage>
</organism>
<feature type="domain" description="DUF4142" evidence="1">
    <location>
        <begin position="60"/>
        <end position="156"/>
    </location>
</feature>
<evidence type="ECO:0000313" key="3">
    <source>
        <dbReference type="Proteomes" id="UP000812270"/>
    </source>
</evidence>
<dbReference type="PROSITE" id="PS51318">
    <property type="entry name" value="TAT"/>
    <property type="match status" value="1"/>
</dbReference>